<evidence type="ECO:0000313" key="2">
    <source>
        <dbReference type="Proteomes" id="UP001176059"/>
    </source>
</evidence>
<evidence type="ECO:0000313" key="1">
    <source>
        <dbReference type="EMBL" id="KAJ3731474.1"/>
    </source>
</evidence>
<dbReference type="EMBL" id="JANVFO010000030">
    <property type="protein sequence ID" value="KAJ3731474.1"/>
    <property type="molecule type" value="Genomic_DNA"/>
</dbReference>
<organism evidence="1 2">
    <name type="scientific">Lentinula guzmanii</name>
    <dbReference type="NCBI Taxonomy" id="2804957"/>
    <lineage>
        <taxon>Eukaryota</taxon>
        <taxon>Fungi</taxon>
        <taxon>Dikarya</taxon>
        <taxon>Basidiomycota</taxon>
        <taxon>Agaricomycotina</taxon>
        <taxon>Agaricomycetes</taxon>
        <taxon>Agaricomycetidae</taxon>
        <taxon>Agaricales</taxon>
        <taxon>Marasmiineae</taxon>
        <taxon>Omphalotaceae</taxon>
        <taxon>Lentinula</taxon>
    </lineage>
</organism>
<evidence type="ECO:0008006" key="3">
    <source>
        <dbReference type="Google" id="ProtNLM"/>
    </source>
</evidence>
<keyword evidence="2" id="KW-1185">Reference proteome</keyword>
<reference evidence="1" key="1">
    <citation type="submission" date="2022-08" db="EMBL/GenBank/DDBJ databases">
        <authorList>
            <consortium name="DOE Joint Genome Institute"/>
            <person name="Min B."/>
            <person name="Sierra-Patev S."/>
            <person name="Naranjo-Ortiz M."/>
            <person name="Looney B."/>
            <person name="Konkel Z."/>
            <person name="Slot J.C."/>
            <person name="Sakamoto Y."/>
            <person name="Steenwyk J.L."/>
            <person name="Rokas A."/>
            <person name="Carro J."/>
            <person name="Camarero S."/>
            <person name="Ferreira P."/>
            <person name="Molpeceres G."/>
            <person name="Ruiz-duenas F.J."/>
            <person name="Serrano A."/>
            <person name="Henrissat B."/>
            <person name="Drula E."/>
            <person name="Hughes K.W."/>
            <person name="Mata J.L."/>
            <person name="Ishikawa N.K."/>
            <person name="Vargas-Isla R."/>
            <person name="Ushijima S."/>
            <person name="Smith C.A."/>
            <person name="Ahrendt S."/>
            <person name="Andreopoulos W."/>
            <person name="He G."/>
            <person name="LaButti K."/>
            <person name="Lipzen A."/>
            <person name="Ng V."/>
            <person name="Riley R."/>
            <person name="Sandor L."/>
            <person name="Barry K."/>
            <person name="Martinez A.T."/>
            <person name="Xiao Y."/>
            <person name="Gibbons J.G."/>
            <person name="Terashima K."/>
            <person name="Hibbett D.S."/>
            <person name="Grigoriev I.V."/>
        </authorList>
    </citation>
    <scope>NUCLEOTIDE SEQUENCE</scope>
    <source>
        <strain evidence="1">ET3784</strain>
    </source>
</reference>
<accession>A0AA38MT82</accession>
<name>A0AA38MT82_9AGAR</name>
<proteinExistence type="predicted"/>
<comment type="caution">
    <text evidence="1">The sequence shown here is derived from an EMBL/GenBank/DDBJ whole genome shotgun (WGS) entry which is preliminary data.</text>
</comment>
<reference evidence="1" key="2">
    <citation type="journal article" date="2023" name="Proc. Natl. Acad. Sci. U.S.A.">
        <title>A global phylogenomic analysis of the shiitake genus Lentinula.</title>
        <authorList>
            <person name="Sierra-Patev S."/>
            <person name="Min B."/>
            <person name="Naranjo-Ortiz M."/>
            <person name="Looney B."/>
            <person name="Konkel Z."/>
            <person name="Slot J.C."/>
            <person name="Sakamoto Y."/>
            <person name="Steenwyk J.L."/>
            <person name="Rokas A."/>
            <person name="Carro J."/>
            <person name="Camarero S."/>
            <person name="Ferreira P."/>
            <person name="Molpeceres G."/>
            <person name="Ruiz-Duenas F.J."/>
            <person name="Serrano A."/>
            <person name="Henrissat B."/>
            <person name="Drula E."/>
            <person name="Hughes K.W."/>
            <person name="Mata J.L."/>
            <person name="Ishikawa N.K."/>
            <person name="Vargas-Isla R."/>
            <person name="Ushijima S."/>
            <person name="Smith C.A."/>
            <person name="Donoghue J."/>
            <person name="Ahrendt S."/>
            <person name="Andreopoulos W."/>
            <person name="He G."/>
            <person name="LaButti K."/>
            <person name="Lipzen A."/>
            <person name="Ng V."/>
            <person name="Riley R."/>
            <person name="Sandor L."/>
            <person name="Barry K."/>
            <person name="Martinez A.T."/>
            <person name="Xiao Y."/>
            <person name="Gibbons J.G."/>
            <person name="Terashima K."/>
            <person name="Grigoriev I.V."/>
            <person name="Hibbett D."/>
        </authorList>
    </citation>
    <scope>NUCLEOTIDE SEQUENCE</scope>
    <source>
        <strain evidence="1">ET3784</strain>
    </source>
</reference>
<dbReference type="AlphaFoldDB" id="A0AA38MT82"/>
<sequence>MFRDQFEYLKARSTHCSLRTMSIHSLPVEILREIFCLHLHDVKKRPAFPDPYGKSESLTHVHAAANAFPLPHVCTFWRSICNASPNLYPTLALHYRHGDEDIIPTPPLSESERLGTFLRLTAPHPISIAFNITSSDSYGGNYLRSWYGSEERVLSFGSASGLVQLLEHCHRWKSATISIPYPFISIFFLKDIVYPCLKKLDLHVSSSSADRDNEKLDVLSGKFFQPACTPNLHIITLQQGFTRDRVLPWGGGSAVRVIILHDIYLKLEDMGAIKECTNLHTIHFSSCAALSPDDPTLPTEHILLHNVNNVSCSWIIPRGDVQCTPLSFLILPKLHSLQIQWTEGLEQELVELFERSSFQLKELTLIQVPRGIFRPPTEQFISLIACLSNVESINQSLLGLELNHTDSKWDAHEFQKLMEVLTLKRGSTSISGARSEDSLYFGQENTFPFLKNIAISGYLIPDNAAFLAMLQSRYQSSSTENGLEVLRLQCPKSTFSSQTTDYLGNLAAKGMKVFYVPWVGVSRKKWTIWNHPSYEVD</sequence>
<protein>
    <recommendedName>
        <fullName evidence="3">F-box domain-containing protein</fullName>
    </recommendedName>
</protein>
<gene>
    <name evidence="1" type="ORF">DFJ43DRAFT_414071</name>
</gene>
<dbReference type="Proteomes" id="UP001176059">
    <property type="component" value="Unassembled WGS sequence"/>
</dbReference>